<name>X1R2F9_9ZZZZ</name>
<proteinExistence type="predicted"/>
<sequence length="46" mass="5058">NEGQTTEDLSDIGQGTYIVTVTDANLCTAPICICYCNYIKSLWNIV</sequence>
<protein>
    <submittedName>
        <fullName evidence="1">Uncharacterized protein</fullName>
    </submittedName>
</protein>
<reference evidence="1" key="1">
    <citation type="journal article" date="2014" name="Front. Microbiol.">
        <title>High frequency of phylogenetically diverse reductive dehalogenase-homologous genes in deep subseafloor sedimentary metagenomes.</title>
        <authorList>
            <person name="Kawai M."/>
            <person name="Futagami T."/>
            <person name="Toyoda A."/>
            <person name="Takaki Y."/>
            <person name="Nishi S."/>
            <person name="Hori S."/>
            <person name="Arai W."/>
            <person name="Tsubouchi T."/>
            <person name="Morono Y."/>
            <person name="Uchiyama I."/>
            <person name="Ito T."/>
            <person name="Fujiyama A."/>
            <person name="Inagaki F."/>
            <person name="Takami H."/>
        </authorList>
    </citation>
    <scope>NUCLEOTIDE SEQUENCE</scope>
    <source>
        <strain evidence="1">Expedition CK06-06</strain>
    </source>
</reference>
<comment type="caution">
    <text evidence="1">The sequence shown here is derived from an EMBL/GenBank/DDBJ whole genome shotgun (WGS) entry which is preliminary data.</text>
</comment>
<evidence type="ECO:0000313" key="1">
    <source>
        <dbReference type="EMBL" id="GAI49754.1"/>
    </source>
</evidence>
<feature type="non-terminal residue" evidence="1">
    <location>
        <position position="1"/>
    </location>
</feature>
<dbReference type="EMBL" id="BARV01037334">
    <property type="protein sequence ID" value="GAI49754.1"/>
    <property type="molecule type" value="Genomic_DNA"/>
</dbReference>
<organism evidence="1">
    <name type="scientific">marine sediment metagenome</name>
    <dbReference type="NCBI Taxonomy" id="412755"/>
    <lineage>
        <taxon>unclassified sequences</taxon>
        <taxon>metagenomes</taxon>
        <taxon>ecological metagenomes</taxon>
    </lineage>
</organism>
<accession>X1R2F9</accession>
<dbReference type="AlphaFoldDB" id="X1R2F9"/>
<gene>
    <name evidence="1" type="ORF">S06H3_57781</name>
</gene>